<dbReference type="Pfam" id="PF17917">
    <property type="entry name" value="RT_RNaseH"/>
    <property type="match status" value="1"/>
</dbReference>
<dbReference type="OMA" id="RWDISEP"/>
<feature type="domain" description="Reverse transcriptase RNase H-like" evidence="7">
    <location>
        <begin position="83"/>
        <end position="123"/>
    </location>
</feature>
<dbReference type="GO" id="GO:0016787">
    <property type="term" value="F:hydrolase activity"/>
    <property type="evidence" value="ECO:0007669"/>
    <property type="project" value="UniProtKB-KW"/>
</dbReference>
<evidence type="ECO:0000256" key="4">
    <source>
        <dbReference type="ARBA" id="ARBA00022759"/>
    </source>
</evidence>
<dbReference type="InterPro" id="IPR043502">
    <property type="entry name" value="DNA/RNA_pol_sf"/>
</dbReference>
<keyword evidence="6 8" id="KW-0695">RNA-directed DNA polymerase</keyword>
<dbReference type="OrthoDB" id="1745495at2759"/>
<dbReference type="SUPFAM" id="SSF56672">
    <property type="entry name" value="DNA/RNA polymerases"/>
    <property type="match status" value="1"/>
</dbReference>
<dbReference type="Gene3D" id="3.10.10.10">
    <property type="entry name" value="HIV Type 1 Reverse Transcriptase, subunit A, domain 1"/>
    <property type="match status" value="1"/>
</dbReference>
<keyword evidence="3" id="KW-0540">Nuclease</keyword>
<dbReference type="KEGG" id="nta:107825728"/>
<dbReference type="GO" id="GO:0004519">
    <property type="term" value="F:endonuclease activity"/>
    <property type="evidence" value="ECO:0007669"/>
    <property type="project" value="UniProtKB-KW"/>
</dbReference>
<evidence type="ECO:0000256" key="5">
    <source>
        <dbReference type="ARBA" id="ARBA00022801"/>
    </source>
</evidence>
<dbReference type="PANTHER" id="PTHR24559:SF444">
    <property type="entry name" value="REVERSE TRANSCRIPTASE DOMAIN-CONTAINING PROTEIN"/>
    <property type="match status" value="1"/>
</dbReference>
<dbReference type="InterPro" id="IPR043128">
    <property type="entry name" value="Rev_trsase/Diguanyl_cyclase"/>
</dbReference>
<keyword evidence="5" id="KW-0378">Hydrolase</keyword>
<keyword evidence="1" id="KW-0808">Transferase</keyword>
<dbReference type="InterPro" id="IPR053134">
    <property type="entry name" value="RNA-dir_DNA_polymerase"/>
</dbReference>
<dbReference type="GO" id="GO:0003964">
    <property type="term" value="F:RNA-directed DNA polymerase activity"/>
    <property type="evidence" value="ECO:0007669"/>
    <property type="project" value="UniProtKB-KW"/>
</dbReference>
<evidence type="ECO:0000256" key="3">
    <source>
        <dbReference type="ARBA" id="ARBA00022722"/>
    </source>
</evidence>
<evidence type="ECO:0000256" key="1">
    <source>
        <dbReference type="ARBA" id="ARBA00022679"/>
    </source>
</evidence>
<dbReference type="RefSeq" id="XP_016508123.1">
    <property type="nucleotide sequence ID" value="XM_016652637.1"/>
</dbReference>
<accession>A0A1S4D458</accession>
<keyword evidence="2" id="KW-0548">Nucleotidyltransferase</keyword>
<organism evidence="8">
    <name type="scientific">Nicotiana tabacum</name>
    <name type="common">Common tobacco</name>
    <dbReference type="NCBI Taxonomy" id="4097"/>
    <lineage>
        <taxon>Eukaryota</taxon>
        <taxon>Viridiplantae</taxon>
        <taxon>Streptophyta</taxon>
        <taxon>Embryophyta</taxon>
        <taxon>Tracheophyta</taxon>
        <taxon>Spermatophyta</taxon>
        <taxon>Magnoliopsida</taxon>
        <taxon>eudicotyledons</taxon>
        <taxon>Gunneridae</taxon>
        <taxon>Pentapetalae</taxon>
        <taxon>asterids</taxon>
        <taxon>lamiids</taxon>
        <taxon>Solanales</taxon>
        <taxon>Solanaceae</taxon>
        <taxon>Nicotianoideae</taxon>
        <taxon>Nicotianeae</taxon>
        <taxon>Nicotiana</taxon>
    </lineage>
</organism>
<evidence type="ECO:0000313" key="8">
    <source>
        <dbReference type="RefSeq" id="XP_016508123.1"/>
    </source>
</evidence>
<keyword evidence="4" id="KW-0255">Endonuclease</keyword>
<sequence>MRTCIDYHRLNKVTIKNKNPLFRIDDLIDQLQGARVFSKIYLRFGYHQVRIRASDIPNRVVQNRTVTINRTELMPYWLIGMYTMHCDTLRVGLGCVLMQEVRVIACASRQLKPHEKNYHVHDWSWQYRWLELLKDYDITILYHSGNANVVTDTLSRKAENMGCLAFILVEERPLALDIQYLANRLVRWDISEPS</sequence>
<dbReference type="STRING" id="4097.A0A1S4D458"/>
<dbReference type="PANTHER" id="PTHR24559">
    <property type="entry name" value="TRANSPOSON TY3-I GAG-POL POLYPROTEIN"/>
    <property type="match status" value="1"/>
</dbReference>
<protein>
    <submittedName>
        <fullName evidence="8">RNA-directed DNA polymerase homolog</fullName>
    </submittedName>
</protein>
<evidence type="ECO:0000256" key="2">
    <source>
        <dbReference type="ARBA" id="ARBA00022695"/>
    </source>
</evidence>
<proteinExistence type="predicted"/>
<evidence type="ECO:0000259" key="7">
    <source>
        <dbReference type="Pfam" id="PF17917"/>
    </source>
</evidence>
<evidence type="ECO:0000256" key="6">
    <source>
        <dbReference type="ARBA" id="ARBA00022918"/>
    </source>
</evidence>
<dbReference type="InterPro" id="IPR041373">
    <property type="entry name" value="RT_RNaseH"/>
</dbReference>
<dbReference type="AlphaFoldDB" id="A0A1S4D458"/>
<name>A0A1S4D458_TOBAC</name>
<reference evidence="8" key="1">
    <citation type="submission" date="2025-08" db="UniProtKB">
        <authorList>
            <consortium name="RefSeq"/>
        </authorList>
    </citation>
    <scope>IDENTIFICATION</scope>
</reference>
<dbReference type="PaxDb" id="4097-A0A1S4D458"/>
<dbReference type="Gene3D" id="3.30.70.270">
    <property type="match status" value="1"/>
</dbReference>
<gene>
    <name evidence="8" type="primary">LOC107825728</name>
</gene>